<dbReference type="EMBL" id="MU853419">
    <property type="protein sequence ID" value="KAK4132128.1"/>
    <property type="molecule type" value="Genomic_DNA"/>
</dbReference>
<dbReference type="Pfam" id="PF14441">
    <property type="entry name" value="OTT_1508_deam"/>
    <property type="match status" value="1"/>
</dbReference>
<accession>A0AAN6ZBW7</accession>
<proteinExistence type="predicted"/>
<protein>
    <submittedName>
        <fullName evidence="1">Uncharacterized protein</fullName>
    </submittedName>
</protein>
<organism evidence="1 2">
    <name type="scientific">Trichocladium antarcticum</name>
    <dbReference type="NCBI Taxonomy" id="1450529"/>
    <lineage>
        <taxon>Eukaryota</taxon>
        <taxon>Fungi</taxon>
        <taxon>Dikarya</taxon>
        <taxon>Ascomycota</taxon>
        <taxon>Pezizomycotina</taxon>
        <taxon>Sordariomycetes</taxon>
        <taxon>Sordariomycetidae</taxon>
        <taxon>Sordariales</taxon>
        <taxon>Chaetomiaceae</taxon>
        <taxon>Trichocladium</taxon>
    </lineage>
</organism>
<reference evidence="1" key="1">
    <citation type="journal article" date="2023" name="Mol. Phylogenet. Evol.">
        <title>Genome-scale phylogeny and comparative genomics of the fungal order Sordariales.</title>
        <authorList>
            <person name="Hensen N."/>
            <person name="Bonometti L."/>
            <person name="Westerberg I."/>
            <person name="Brannstrom I.O."/>
            <person name="Guillou S."/>
            <person name="Cros-Aarteil S."/>
            <person name="Calhoun S."/>
            <person name="Haridas S."/>
            <person name="Kuo A."/>
            <person name="Mondo S."/>
            <person name="Pangilinan J."/>
            <person name="Riley R."/>
            <person name="LaButti K."/>
            <person name="Andreopoulos B."/>
            <person name="Lipzen A."/>
            <person name="Chen C."/>
            <person name="Yan M."/>
            <person name="Daum C."/>
            <person name="Ng V."/>
            <person name="Clum A."/>
            <person name="Steindorff A."/>
            <person name="Ohm R.A."/>
            <person name="Martin F."/>
            <person name="Silar P."/>
            <person name="Natvig D.O."/>
            <person name="Lalanne C."/>
            <person name="Gautier V."/>
            <person name="Ament-Velasquez S.L."/>
            <person name="Kruys A."/>
            <person name="Hutchinson M.I."/>
            <person name="Powell A.J."/>
            <person name="Barry K."/>
            <person name="Miller A.N."/>
            <person name="Grigoriev I.V."/>
            <person name="Debuchy R."/>
            <person name="Gladieux P."/>
            <person name="Hiltunen Thoren M."/>
            <person name="Johannesson H."/>
        </authorList>
    </citation>
    <scope>NUCLEOTIDE SEQUENCE</scope>
    <source>
        <strain evidence="1">CBS 123565</strain>
    </source>
</reference>
<name>A0AAN6ZBW7_9PEZI</name>
<sequence length="529" mass="58165">MAVQELQAVSPPPKNLCRRFYEPLAFLVCLMKIMTTDHRTRVPGPESLGDMGPKEAFHCFVNKLAQVCDNQHGGSTVTAFGVLQPGCVEYRFASNMRNAPALDEVGRYATDLLETLGNVPDGELRDAARRSALHAELLGKVLAFNRPRIRVYLGALLESFDDCIAMCSTGGASDGERIAAELRALQTMAIHAKALIHASDPEFVDAARNLLKAIGKCYREDAFREFMRKRTREDREEASQTPWTRLYHALGRLHSYSIAVKVFVSTRIRWPELFEGFEMTHVPSRRSNYSRPSAMMQSAAGMVKRLSNDRDISSSFPQVLAAYHQHAPQLQALGLDDAIRTRTNPRNFTPTIHAEVNLADDILRAERAGGRRARFFNEPVVGRYIGASKPTCRLCDLYFHAPAGPNIAVRRPHHNLYFSWGYPDVGVNDGPGAEKTRRAVLESMIVAVKRQAAKTVVERFAVRKDYDTNTTTTDPVRTGYGLGSVRGADAAAVGDLAAALGQCCVGVEGTVPGGVDSESEDEGEGGARV</sequence>
<reference evidence="1" key="2">
    <citation type="submission" date="2023-05" db="EMBL/GenBank/DDBJ databases">
        <authorList>
            <consortium name="Lawrence Berkeley National Laboratory"/>
            <person name="Steindorff A."/>
            <person name="Hensen N."/>
            <person name="Bonometti L."/>
            <person name="Westerberg I."/>
            <person name="Brannstrom I.O."/>
            <person name="Guillou S."/>
            <person name="Cros-Aarteil S."/>
            <person name="Calhoun S."/>
            <person name="Haridas S."/>
            <person name="Kuo A."/>
            <person name="Mondo S."/>
            <person name="Pangilinan J."/>
            <person name="Riley R."/>
            <person name="Labutti K."/>
            <person name="Andreopoulos B."/>
            <person name="Lipzen A."/>
            <person name="Chen C."/>
            <person name="Yanf M."/>
            <person name="Daum C."/>
            <person name="Ng V."/>
            <person name="Clum A."/>
            <person name="Ohm R."/>
            <person name="Martin F."/>
            <person name="Silar P."/>
            <person name="Natvig D."/>
            <person name="Lalanne C."/>
            <person name="Gautier V."/>
            <person name="Ament-Velasquez S.L."/>
            <person name="Kruys A."/>
            <person name="Hutchinson M.I."/>
            <person name="Powell A.J."/>
            <person name="Barry K."/>
            <person name="Miller A.N."/>
            <person name="Grigoriev I.V."/>
            <person name="Debuchy R."/>
            <person name="Gladieux P."/>
            <person name="Thoren M.H."/>
            <person name="Johannesson H."/>
        </authorList>
    </citation>
    <scope>NUCLEOTIDE SEQUENCE</scope>
    <source>
        <strain evidence="1">CBS 123565</strain>
    </source>
</reference>
<gene>
    <name evidence="1" type="ORF">BT67DRAFT_407286</name>
</gene>
<dbReference type="Proteomes" id="UP001304895">
    <property type="component" value="Unassembled WGS sequence"/>
</dbReference>
<dbReference type="InterPro" id="IPR027796">
    <property type="entry name" value="OTT_1508_deam-like"/>
</dbReference>
<comment type="caution">
    <text evidence="1">The sequence shown here is derived from an EMBL/GenBank/DDBJ whole genome shotgun (WGS) entry which is preliminary data.</text>
</comment>
<keyword evidence="2" id="KW-1185">Reference proteome</keyword>
<dbReference type="PANTHER" id="PTHR42037">
    <property type="match status" value="1"/>
</dbReference>
<evidence type="ECO:0000313" key="2">
    <source>
        <dbReference type="Proteomes" id="UP001304895"/>
    </source>
</evidence>
<dbReference type="PANTHER" id="PTHR42037:SF1">
    <property type="match status" value="1"/>
</dbReference>
<evidence type="ECO:0000313" key="1">
    <source>
        <dbReference type="EMBL" id="KAK4132128.1"/>
    </source>
</evidence>
<dbReference type="AlphaFoldDB" id="A0AAN6ZBW7"/>